<feature type="non-terminal residue" evidence="1">
    <location>
        <position position="1"/>
    </location>
</feature>
<name>A0ABR0LNS0_9PEZI</name>
<evidence type="ECO:0000313" key="1">
    <source>
        <dbReference type="EMBL" id="KAK5201202.1"/>
    </source>
</evidence>
<dbReference type="PANTHER" id="PTHR23172:SF19">
    <property type="entry name" value="J DOMAIN-CONTAINING PROTEIN"/>
    <property type="match status" value="1"/>
</dbReference>
<evidence type="ECO:0000313" key="2">
    <source>
        <dbReference type="Proteomes" id="UP001357485"/>
    </source>
</evidence>
<dbReference type="InterPro" id="IPR036869">
    <property type="entry name" value="J_dom_sf"/>
</dbReference>
<gene>
    <name evidence="1" type="primary">SWA2_1</name>
    <name evidence="1" type="ORF">LTR16_003485</name>
</gene>
<organism evidence="1 2">
    <name type="scientific">Cryomyces antarcticus</name>
    <dbReference type="NCBI Taxonomy" id="329879"/>
    <lineage>
        <taxon>Eukaryota</taxon>
        <taxon>Fungi</taxon>
        <taxon>Dikarya</taxon>
        <taxon>Ascomycota</taxon>
        <taxon>Pezizomycotina</taxon>
        <taxon>Dothideomycetes</taxon>
        <taxon>Dothideomycetes incertae sedis</taxon>
        <taxon>Cryomyces</taxon>
    </lineage>
</organism>
<dbReference type="PANTHER" id="PTHR23172">
    <property type="entry name" value="AUXILIN/CYCLIN G-ASSOCIATED KINASE-RELATED"/>
    <property type="match status" value="1"/>
</dbReference>
<proteinExistence type="predicted"/>
<dbReference type="EMBL" id="JAVRRA010016782">
    <property type="protein sequence ID" value="KAK5201202.1"/>
    <property type="molecule type" value="Genomic_DNA"/>
</dbReference>
<dbReference type="Proteomes" id="UP001357485">
    <property type="component" value="Unassembled WGS sequence"/>
</dbReference>
<protein>
    <submittedName>
        <fullName evidence="1">Auxilin-like clathrin-binding protein required for normal clathrin function</fullName>
    </submittedName>
</protein>
<keyword evidence="2" id="KW-1185">Reference proteome</keyword>
<dbReference type="SUPFAM" id="SSF46565">
    <property type="entry name" value="Chaperone J-domain"/>
    <property type="match status" value="1"/>
</dbReference>
<accession>A0ABR0LNS0</accession>
<reference evidence="1 2" key="1">
    <citation type="submission" date="2023-08" db="EMBL/GenBank/DDBJ databases">
        <title>Black Yeasts Isolated from many extreme environments.</title>
        <authorList>
            <person name="Coleine C."/>
            <person name="Stajich J.E."/>
            <person name="Selbmann L."/>
        </authorList>
    </citation>
    <scope>NUCLEOTIDE SEQUENCE [LARGE SCALE GENOMIC DNA]</scope>
    <source>
        <strain evidence="1 2">CCFEE 536</strain>
    </source>
</reference>
<sequence>AEAVTKLRAANAAADRADDEKFALTDAVDAQLAAWKGTKSDNLRALLGSLDGVLWPEAGWKKVGMADLVLPERVKVVYMKAIAKVHPDKVGRPQATLAVSSVPHEAMPVRPLSRAEIVIPQSATTRQHMISAAVFSTLNEAWDKFKKDNGL</sequence>
<dbReference type="Gene3D" id="1.10.287.110">
    <property type="entry name" value="DnaJ domain"/>
    <property type="match status" value="1"/>
</dbReference>
<comment type="caution">
    <text evidence="1">The sequence shown here is derived from an EMBL/GenBank/DDBJ whole genome shotgun (WGS) entry which is preliminary data.</text>
</comment>